<dbReference type="InterPro" id="IPR022677">
    <property type="entry name" value="NMT_C"/>
</dbReference>
<dbReference type="EC" id="2.3.1.97" evidence="3 7"/>
<dbReference type="PANTHER" id="PTHR11377:SF5">
    <property type="entry name" value="GLYCYLPEPTIDE N-TETRADECANOYLTRANSFERASE"/>
    <property type="match status" value="1"/>
</dbReference>
<comment type="caution">
    <text evidence="12">The sequence shown here is derived from an EMBL/GenBank/DDBJ whole genome shotgun (WGS) entry which is preliminary data.</text>
</comment>
<evidence type="ECO:0000256" key="5">
    <source>
        <dbReference type="ARBA" id="ARBA00022679"/>
    </source>
</evidence>
<dbReference type="PROSITE" id="PS00976">
    <property type="entry name" value="NMT_2"/>
    <property type="match status" value="1"/>
</dbReference>
<dbReference type="EMBL" id="WHVB01000011">
    <property type="protein sequence ID" value="KAF8478430.1"/>
    <property type="molecule type" value="Genomic_DNA"/>
</dbReference>
<dbReference type="AlphaFoldDB" id="A0A9P5MTM8"/>
<evidence type="ECO:0000256" key="2">
    <source>
        <dbReference type="ARBA" id="ARBA00011245"/>
    </source>
</evidence>
<dbReference type="GO" id="GO:0005737">
    <property type="term" value="C:cytoplasm"/>
    <property type="evidence" value="ECO:0007669"/>
    <property type="project" value="TreeGrafter"/>
</dbReference>
<gene>
    <name evidence="12" type="ORF">DFH94DRAFT_749708</name>
</gene>
<dbReference type="GO" id="GO:0004379">
    <property type="term" value="F:glycylpeptide N-tetradecanoyltransferase activity"/>
    <property type="evidence" value="ECO:0007669"/>
    <property type="project" value="UniProtKB-EC"/>
</dbReference>
<keyword evidence="6 7" id="KW-0012">Acyltransferase</keyword>
<evidence type="ECO:0000256" key="3">
    <source>
        <dbReference type="ARBA" id="ARBA00012923"/>
    </source>
</evidence>
<dbReference type="OrthoDB" id="60315at2759"/>
<feature type="domain" description="Glycylpeptide N-tetradecanoyltransferase C-terminal" evidence="11">
    <location>
        <begin position="330"/>
        <end position="556"/>
    </location>
</feature>
<feature type="compositionally biased region" description="Basic residues" evidence="9">
    <location>
        <begin position="55"/>
        <end position="66"/>
    </location>
</feature>
<dbReference type="Pfam" id="PF01233">
    <property type="entry name" value="NMT"/>
    <property type="match status" value="1"/>
</dbReference>
<dbReference type="Pfam" id="PF02799">
    <property type="entry name" value="NMT_C"/>
    <property type="match status" value="1"/>
</dbReference>
<dbReference type="PIRSF" id="PIRSF015892">
    <property type="entry name" value="N-myristl_transf"/>
    <property type="match status" value="1"/>
</dbReference>
<feature type="domain" description="Glycylpeptide N-tetradecanoyltransferase N-terminal" evidence="10">
    <location>
        <begin position="158"/>
        <end position="316"/>
    </location>
</feature>
<sequence length="558" mass="62819">MPSLKSKAPEDNESPEIKTTTADGPGADDESASGSDTEVPATAAATSAESGPSRPSKKKKKKRSKVARAISAIKGDSVPQAVVDKVVAKVKEEHGEDSAAADEETVRELLKQLKLKDVAEGKAGFGGKNRKDTGDHKFWATQPVPHYDDVAPAEEGYIEPSKPREEVRQDPFPLPKDFEWSVLDITEPSQLKEVYELLSANYVEDEQAAFRFRYTAEFLEWALMPPGWLREWHIGVRVSSNKKLVAFISGVPIRLRVRKKDLRAVEINYLCVHKKLRSKRLTPVLIKEITRRCNLEGIFQAIYTAGVVIPTPISTCKYYHRTLNVPKLVDAKFTYVPRNMTIARMIRQFKPPSTLTLSRSGLREMEERDVSAVAELYRRYMDRFDIVPLLEEDDVRHQFLSGRGRGEKETSTGRRPGQVVWTYVVENPESHAITDFVSFYTLPSTIVSNPRHSLLEAAYLYYYATDTAFVENAEEHGLLKRRLTELIGDAIVLADQAKFDVFNALTLMDNPLFLQELKFGSGDGLLNFYLYNWRTKALAGMNRTEDRAAGRGVGVVML</sequence>
<evidence type="ECO:0000259" key="11">
    <source>
        <dbReference type="Pfam" id="PF02799"/>
    </source>
</evidence>
<organism evidence="12 13">
    <name type="scientific">Russula ochroleuca</name>
    <dbReference type="NCBI Taxonomy" id="152965"/>
    <lineage>
        <taxon>Eukaryota</taxon>
        <taxon>Fungi</taxon>
        <taxon>Dikarya</taxon>
        <taxon>Basidiomycota</taxon>
        <taxon>Agaricomycotina</taxon>
        <taxon>Agaricomycetes</taxon>
        <taxon>Russulales</taxon>
        <taxon>Russulaceae</taxon>
        <taxon>Russula</taxon>
    </lineage>
</organism>
<accession>A0A9P5MTM8</accession>
<evidence type="ECO:0000256" key="1">
    <source>
        <dbReference type="ARBA" id="ARBA00009469"/>
    </source>
</evidence>
<dbReference type="SUPFAM" id="SSF55729">
    <property type="entry name" value="Acyl-CoA N-acyltransferases (Nat)"/>
    <property type="match status" value="2"/>
</dbReference>
<comment type="subunit">
    <text evidence="2">Monomer.</text>
</comment>
<dbReference type="InterPro" id="IPR000903">
    <property type="entry name" value="NMT"/>
</dbReference>
<reference evidence="12" key="1">
    <citation type="submission" date="2019-10" db="EMBL/GenBank/DDBJ databases">
        <authorList>
            <consortium name="DOE Joint Genome Institute"/>
            <person name="Kuo A."/>
            <person name="Miyauchi S."/>
            <person name="Kiss E."/>
            <person name="Drula E."/>
            <person name="Kohler A."/>
            <person name="Sanchez-Garcia M."/>
            <person name="Andreopoulos B."/>
            <person name="Barry K.W."/>
            <person name="Bonito G."/>
            <person name="Buee M."/>
            <person name="Carver A."/>
            <person name="Chen C."/>
            <person name="Cichocki N."/>
            <person name="Clum A."/>
            <person name="Culley D."/>
            <person name="Crous P.W."/>
            <person name="Fauchery L."/>
            <person name="Girlanda M."/>
            <person name="Hayes R."/>
            <person name="Keri Z."/>
            <person name="LaButti K."/>
            <person name="Lipzen A."/>
            <person name="Lombard V."/>
            <person name="Magnuson J."/>
            <person name="Maillard F."/>
            <person name="Morin E."/>
            <person name="Murat C."/>
            <person name="Nolan M."/>
            <person name="Ohm R."/>
            <person name="Pangilinan J."/>
            <person name="Pereira M."/>
            <person name="Perotto S."/>
            <person name="Peter M."/>
            <person name="Riley R."/>
            <person name="Sitrit Y."/>
            <person name="Stielow B."/>
            <person name="Szollosi G."/>
            <person name="Zifcakova L."/>
            <person name="Stursova M."/>
            <person name="Spatafora J.W."/>
            <person name="Tedersoo L."/>
            <person name="Vaario L.-M."/>
            <person name="Yamada A."/>
            <person name="Yan M."/>
            <person name="Wang P."/>
            <person name="Xu J."/>
            <person name="Bruns T."/>
            <person name="Baldrian P."/>
            <person name="Vilgalys R."/>
            <person name="Henrissat B."/>
            <person name="Grigoriev I.V."/>
            <person name="Hibbett D."/>
            <person name="Nagy L.G."/>
            <person name="Martin F.M."/>
        </authorList>
    </citation>
    <scope>NUCLEOTIDE SEQUENCE</scope>
    <source>
        <strain evidence="12">Prilba</strain>
    </source>
</reference>
<proteinExistence type="inferred from homology"/>
<comment type="catalytic activity">
    <reaction evidence="7">
        <text>N-terminal glycyl-[protein] + tetradecanoyl-CoA = N-tetradecanoylglycyl-[protein] + CoA + H(+)</text>
        <dbReference type="Rhea" id="RHEA:15521"/>
        <dbReference type="Rhea" id="RHEA-COMP:12666"/>
        <dbReference type="Rhea" id="RHEA-COMP:12667"/>
        <dbReference type="ChEBI" id="CHEBI:15378"/>
        <dbReference type="ChEBI" id="CHEBI:57287"/>
        <dbReference type="ChEBI" id="CHEBI:57385"/>
        <dbReference type="ChEBI" id="CHEBI:64723"/>
        <dbReference type="ChEBI" id="CHEBI:133050"/>
        <dbReference type="EC" id="2.3.1.97"/>
    </reaction>
</comment>
<evidence type="ECO:0000256" key="8">
    <source>
        <dbReference type="RuleBase" id="RU004178"/>
    </source>
</evidence>
<feature type="region of interest" description="Disordered" evidence="9">
    <location>
        <begin position="1"/>
        <end position="74"/>
    </location>
</feature>
<evidence type="ECO:0000256" key="7">
    <source>
        <dbReference type="RuleBase" id="RU000586"/>
    </source>
</evidence>
<evidence type="ECO:0000256" key="6">
    <source>
        <dbReference type="ARBA" id="ARBA00023315"/>
    </source>
</evidence>
<protein>
    <recommendedName>
        <fullName evidence="4 7">Glycylpeptide N-tetradecanoyltransferase</fullName>
        <ecNumber evidence="3 7">2.3.1.97</ecNumber>
    </recommendedName>
</protein>
<dbReference type="InterPro" id="IPR022676">
    <property type="entry name" value="NMT_N"/>
</dbReference>
<dbReference type="InterPro" id="IPR022678">
    <property type="entry name" value="NMT_CS"/>
</dbReference>
<reference evidence="12" key="2">
    <citation type="journal article" date="2020" name="Nat. Commun.">
        <title>Large-scale genome sequencing of mycorrhizal fungi provides insights into the early evolution of symbiotic traits.</title>
        <authorList>
            <person name="Miyauchi S."/>
            <person name="Kiss E."/>
            <person name="Kuo A."/>
            <person name="Drula E."/>
            <person name="Kohler A."/>
            <person name="Sanchez-Garcia M."/>
            <person name="Morin E."/>
            <person name="Andreopoulos B."/>
            <person name="Barry K.W."/>
            <person name="Bonito G."/>
            <person name="Buee M."/>
            <person name="Carver A."/>
            <person name="Chen C."/>
            <person name="Cichocki N."/>
            <person name="Clum A."/>
            <person name="Culley D."/>
            <person name="Crous P.W."/>
            <person name="Fauchery L."/>
            <person name="Girlanda M."/>
            <person name="Hayes R.D."/>
            <person name="Keri Z."/>
            <person name="LaButti K."/>
            <person name="Lipzen A."/>
            <person name="Lombard V."/>
            <person name="Magnuson J."/>
            <person name="Maillard F."/>
            <person name="Murat C."/>
            <person name="Nolan M."/>
            <person name="Ohm R.A."/>
            <person name="Pangilinan J."/>
            <person name="Pereira M.F."/>
            <person name="Perotto S."/>
            <person name="Peter M."/>
            <person name="Pfister S."/>
            <person name="Riley R."/>
            <person name="Sitrit Y."/>
            <person name="Stielow J.B."/>
            <person name="Szollosi G."/>
            <person name="Zifcakova L."/>
            <person name="Stursova M."/>
            <person name="Spatafora J.W."/>
            <person name="Tedersoo L."/>
            <person name="Vaario L.M."/>
            <person name="Yamada A."/>
            <person name="Yan M."/>
            <person name="Wang P."/>
            <person name="Xu J."/>
            <person name="Bruns T."/>
            <person name="Baldrian P."/>
            <person name="Vilgalys R."/>
            <person name="Dunand C."/>
            <person name="Henrissat B."/>
            <person name="Grigoriev I.V."/>
            <person name="Hibbett D."/>
            <person name="Nagy L.G."/>
            <person name="Martin F.M."/>
        </authorList>
    </citation>
    <scope>NUCLEOTIDE SEQUENCE</scope>
    <source>
        <strain evidence="12">Prilba</strain>
    </source>
</reference>
<keyword evidence="5 7" id="KW-0808">Transferase</keyword>
<keyword evidence="13" id="KW-1185">Reference proteome</keyword>
<dbReference type="PANTHER" id="PTHR11377">
    <property type="entry name" value="N-MYRISTOYL TRANSFERASE"/>
    <property type="match status" value="1"/>
</dbReference>
<dbReference type="FunFam" id="3.40.630.30:FF:000042">
    <property type="entry name" value="Glycylpeptide N-tetradecanoyltransferase"/>
    <property type="match status" value="1"/>
</dbReference>
<evidence type="ECO:0000256" key="9">
    <source>
        <dbReference type="SAM" id="MobiDB-lite"/>
    </source>
</evidence>
<dbReference type="Gene3D" id="3.40.630.30">
    <property type="match status" value="2"/>
</dbReference>
<name>A0A9P5MTM8_9AGAM</name>
<evidence type="ECO:0000256" key="4">
    <source>
        <dbReference type="ARBA" id="ARBA00022240"/>
    </source>
</evidence>
<dbReference type="InterPro" id="IPR016181">
    <property type="entry name" value="Acyl_CoA_acyltransferase"/>
</dbReference>
<comment type="similarity">
    <text evidence="1 8">Belongs to the NMT family.</text>
</comment>
<evidence type="ECO:0000259" key="10">
    <source>
        <dbReference type="Pfam" id="PF01233"/>
    </source>
</evidence>
<evidence type="ECO:0000313" key="13">
    <source>
        <dbReference type="Proteomes" id="UP000759537"/>
    </source>
</evidence>
<dbReference type="Proteomes" id="UP000759537">
    <property type="component" value="Unassembled WGS sequence"/>
</dbReference>
<comment type="function">
    <text evidence="7">Adds a myristoyl group to the N-terminal glycine residue of certain cellular proteins.</text>
</comment>
<evidence type="ECO:0000313" key="12">
    <source>
        <dbReference type="EMBL" id="KAF8478430.1"/>
    </source>
</evidence>